<proteinExistence type="predicted"/>
<organism evidence="1 2">
    <name type="scientific">Phoxinus phoxinus</name>
    <name type="common">Eurasian minnow</name>
    <dbReference type="NCBI Taxonomy" id="58324"/>
    <lineage>
        <taxon>Eukaryota</taxon>
        <taxon>Metazoa</taxon>
        <taxon>Chordata</taxon>
        <taxon>Craniata</taxon>
        <taxon>Vertebrata</taxon>
        <taxon>Euteleostomi</taxon>
        <taxon>Actinopterygii</taxon>
        <taxon>Neopterygii</taxon>
        <taxon>Teleostei</taxon>
        <taxon>Ostariophysi</taxon>
        <taxon>Cypriniformes</taxon>
        <taxon>Leuciscidae</taxon>
        <taxon>Phoxininae</taxon>
        <taxon>Phoxinus</taxon>
    </lineage>
</organism>
<reference evidence="1 2" key="1">
    <citation type="submission" date="2024-02" db="EMBL/GenBank/DDBJ databases">
        <title>Chromosome-level genome assembly of the Eurasian Minnow (Phoxinus phoxinus).</title>
        <authorList>
            <person name="Oriowo T.O."/>
            <person name="Martin S."/>
            <person name="Stange M."/>
            <person name="Chrysostomakis Y."/>
            <person name="Brown T."/>
            <person name="Winkler S."/>
            <person name="Kukowka S."/>
            <person name="Myers E.W."/>
            <person name="Bohne A."/>
        </authorList>
    </citation>
    <scope>NUCLEOTIDE SEQUENCE [LARGE SCALE GENOMIC DNA]</scope>
    <source>
        <strain evidence="1">ZFMK-TIS-60720</strain>
        <tissue evidence="1">Whole Organism</tissue>
    </source>
</reference>
<dbReference type="EMBL" id="JAYKXH010000007">
    <property type="protein sequence ID" value="KAK7162401.1"/>
    <property type="molecule type" value="Genomic_DNA"/>
</dbReference>
<evidence type="ECO:0000313" key="1">
    <source>
        <dbReference type="EMBL" id="KAK7162401.1"/>
    </source>
</evidence>
<sequence length="123" mass="14084">MGPLAKVLNILQAETDVQMGWLLPTLTLLINKLERIHKNSRYCKPLVDAALEGLQKRFKDMMGEPEFIAAAILLPKFKTAWTSDENLLNLGLTSRTIWRKNVHISHHQPMDRVLQMTMTSFQA</sequence>
<accession>A0AAN9H9F5</accession>
<keyword evidence="2" id="KW-1185">Reference proteome</keyword>
<dbReference type="PANTHER" id="PTHR47501:SF7">
    <property type="entry name" value="TRANSPOSASE"/>
    <property type="match status" value="1"/>
</dbReference>
<protein>
    <recommendedName>
        <fullName evidence="3">Transposase</fullName>
    </recommendedName>
</protein>
<gene>
    <name evidence="1" type="ORF">R3I93_006636</name>
</gene>
<dbReference type="SUPFAM" id="SSF53098">
    <property type="entry name" value="Ribonuclease H-like"/>
    <property type="match status" value="1"/>
</dbReference>
<name>A0AAN9H9F5_9TELE</name>
<dbReference type="InterPro" id="IPR012337">
    <property type="entry name" value="RNaseH-like_sf"/>
</dbReference>
<evidence type="ECO:0000313" key="2">
    <source>
        <dbReference type="Proteomes" id="UP001364617"/>
    </source>
</evidence>
<dbReference type="AlphaFoldDB" id="A0AAN9H9F5"/>
<evidence type="ECO:0008006" key="3">
    <source>
        <dbReference type="Google" id="ProtNLM"/>
    </source>
</evidence>
<dbReference type="Proteomes" id="UP001364617">
    <property type="component" value="Unassembled WGS sequence"/>
</dbReference>
<dbReference type="PANTHER" id="PTHR47501">
    <property type="entry name" value="TRANSPOSASE-RELATED"/>
    <property type="match status" value="1"/>
</dbReference>
<comment type="caution">
    <text evidence="1">The sequence shown here is derived from an EMBL/GenBank/DDBJ whole genome shotgun (WGS) entry which is preliminary data.</text>
</comment>